<dbReference type="FunFam" id="2.60.40.10:FF:000035">
    <property type="entry name" value="Contactin 1"/>
    <property type="match status" value="1"/>
</dbReference>
<evidence type="ECO:0000313" key="16">
    <source>
        <dbReference type="EMBL" id="GCB74599.1"/>
    </source>
</evidence>
<dbReference type="PROSITE" id="PS50835">
    <property type="entry name" value="IG_LIKE"/>
    <property type="match status" value="5"/>
</dbReference>
<feature type="non-terminal residue" evidence="16">
    <location>
        <position position="1"/>
    </location>
</feature>
<dbReference type="FunFam" id="2.60.40.10:FF:000004">
    <property type="entry name" value="DCC isoform 1"/>
    <property type="match status" value="2"/>
</dbReference>
<dbReference type="InterPro" id="IPR013783">
    <property type="entry name" value="Ig-like_fold"/>
</dbReference>
<keyword evidence="3" id="KW-1003">Cell membrane</keyword>
<evidence type="ECO:0000256" key="5">
    <source>
        <dbReference type="ARBA" id="ARBA00022729"/>
    </source>
</evidence>
<dbReference type="GO" id="GO:0007411">
    <property type="term" value="P:axon guidance"/>
    <property type="evidence" value="ECO:0007669"/>
    <property type="project" value="TreeGrafter"/>
</dbReference>
<dbReference type="OrthoDB" id="6138780at2759"/>
<evidence type="ECO:0000259" key="14">
    <source>
        <dbReference type="PROSITE" id="PS50835"/>
    </source>
</evidence>
<keyword evidence="11" id="KW-0449">Lipoprotein</keyword>
<dbReference type="SMART" id="SM00408">
    <property type="entry name" value="IGc2"/>
    <property type="match status" value="4"/>
</dbReference>
<dbReference type="FunFam" id="2.60.40.10:FF:000047">
    <property type="entry name" value="Contactin 1"/>
    <property type="match status" value="1"/>
</dbReference>
<dbReference type="InterPro" id="IPR003598">
    <property type="entry name" value="Ig_sub2"/>
</dbReference>
<dbReference type="SMART" id="SM00060">
    <property type="entry name" value="FN3"/>
    <property type="match status" value="4"/>
</dbReference>
<dbReference type="PROSITE" id="PS50853">
    <property type="entry name" value="FN3"/>
    <property type="match status" value="4"/>
</dbReference>
<dbReference type="FunFam" id="2.60.40.10:FF:000005">
    <property type="entry name" value="Neuronal cell adhesion molecule"/>
    <property type="match status" value="1"/>
</dbReference>
<dbReference type="InterPro" id="IPR036116">
    <property type="entry name" value="FN3_sf"/>
</dbReference>
<evidence type="ECO:0000256" key="4">
    <source>
        <dbReference type="ARBA" id="ARBA00022622"/>
    </source>
</evidence>
<keyword evidence="4" id="KW-0336">GPI-anchor</keyword>
<protein>
    <recommendedName>
        <fullName evidence="18">Contactin 1</fullName>
    </recommendedName>
</protein>
<dbReference type="EMBL" id="BFAA01001032">
    <property type="protein sequence ID" value="GCB74599.1"/>
    <property type="molecule type" value="Genomic_DNA"/>
</dbReference>
<feature type="domain" description="Ig-like" evidence="14">
    <location>
        <begin position="77"/>
        <end position="162"/>
    </location>
</feature>
<feature type="domain" description="Fibronectin type-III" evidence="15">
    <location>
        <begin position="654"/>
        <end position="746"/>
    </location>
</feature>
<dbReference type="AlphaFoldDB" id="A0A401PNB1"/>
<dbReference type="GO" id="GO:0007420">
    <property type="term" value="P:brain development"/>
    <property type="evidence" value="ECO:0007669"/>
    <property type="project" value="TreeGrafter"/>
</dbReference>
<keyword evidence="13" id="KW-0812">Transmembrane</keyword>
<name>A0A401PNB1_SCYTO</name>
<dbReference type="GO" id="GO:0030424">
    <property type="term" value="C:axon"/>
    <property type="evidence" value="ECO:0007669"/>
    <property type="project" value="TreeGrafter"/>
</dbReference>
<sequence>ADDLTYRWLLNEFPKFIMSGKRRFVSQSTGNLYIAKVEEADTGNYSCIVTSPSISKSVFSKYIPLIPQTDGVVKRYPADIRVKFTDTQVLMGQNLTLECFALGNPIPQIQWWKVEGSLPSNSELLNFNSVLRLTNIQPEDEGVYVCEARNSKARDRVEGRLTVHAHPYWIEAINDTMQDIGSDLIWRCEAGGKPQPMYRWFRNGEIVSGARFRMSRGELRISRLILQDSGMYQCVTENKHGSLYSNAELKVLASEPDFRLNPVKKKLLGARGGKVLIECRPKAAPKPTFVWSKGTELIKNNSRMSIWFNGTLEIRDLSKADEGSYTCFAENNRGKANSTGTLSVTEPTKITLEPSNIDITMGENGTMECHAFRDPTLDLTFVWSTNGYPIDFEKEKDYMDRNVLTGDGGELFFKNAQLRHTGKYTCTAQTIVDSTSASADLIVRGPPGPPGGVRVENAGDTFVTLSWSRGTDNHSPISKYTIRQKIFDLDGWKEAKTDPQDIEGNVETAKVVDLIPWMDYEFSVMATNTLGIGEPSLPSAKIRTDEAAPTVAPSDVGGGGGNHRELTVTWTPLPREYHYGSSFGYIIAFKPSTDKDWRKVTVPNPEGSRYVHKDDSLSPRTKFEVKVKAFNSKGNGPFSLSAFIYSSEDEPSEAPPYVTAWSISSTEIEVTWSPVSQPSFEGYEIRYRRDIDTEAAAHRVRTIGTNTTARIRDLKPHTRYILEVRAYNKAGAGPSSQQVGITTMKAPPSMSPKITDATMHGTYYRISWESVKPLDNESNVEGYKVLYRRVGTVTNTLLQTVGNNINIPIYDEGDYIVEVRAYGEGGDGAVDSVRIFKSSGVTLPISYMLLSFVLILGAISCLEL</sequence>
<comment type="subcellular location">
    <subcellularLocation>
        <location evidence="1">Cell membrane</location>
        <topology evidence="1">Lipid-anchor</topology>
        <topology evidence="1">GPI-anchor</topology>
    </subcellularLocation>
</comment>
<evidence type="ECO:0000256" key="3">
    <source>
        <dbReference type="ARBA" id="ARBA00022475"/>
    </source>
</evidence>
<keyword evidence="8 13" id="KW-0472">Membrane</keyword>
<dbReference type="GO" id="GO:0005886">
    <property type="term" value="C:plasma membrane"/>
    <property type="evidence" value="ECO:0007669"/>
    <property type="project" value="UniProtKB-SubCell"/>
</dbReference>
<evidence type="ECO:0000256" key="13">
    <source>
        <dbReference type="SAM" id="Phobius"/>
    </source>
</evidence>
<gene>
    <name evidence="16" type="ORF">scyTo_0003690</name>
</gene>
<evidence type="ECO:0000256" key="7">
    <source>
        <dbReference type="ARBA" id="ARBA00022889"/>
    </source>
</evidence>
<dbReference type="STRING" id="75743.A0A401PNB1"/>
<dbReference type="Pfam" id="PF07679">
    <property type="entry name" value="I-set"/>
    <property type="match status" value="2"/>
</dbReference>
<dbReference type="InterPro" id="IPR013098">
    <property type="entry name" value="Ig_I-set"/>
</dbReference>
<evidence type="ECO:0000256" key="11">
    <source>
        <dbReference type="ARBA" id="ARBA00023288"/>
    </source>
</evidence>
<dbReference type="FunFam" id="2.60.40.10:FF:000028">
    <property type="entry name" value="Neuronal cell adhesion molecule"/>
    <property type="match status" value="1"/>
</dbReference>
<keyword evidence="12" id="KW-0393">Immunoglobulin domain</keyword>
<keyword evidence="5" id="KW-0732">Signal</keyword>
<dbReference type="OMA" id="XWRMNNG"/>
<accession>A0A401PNB1</accession>
<evidence type="ECO:0000256" key="8">
    <source>
        <dbReference type="ARBA" id="ARBA00023136"/>
    </source>
</evidence>
<dbReference type="Gene3D" id="2.60.40.10">
    <property type="entry name" value="Immunoglobulins"/>
    <property type="match status" value="9"/>
</dbReference>
<evidence type="ECO:0008006" key="18">
    <source>
        <dbReference type="Google" id="ProtNLM"/>
    </source>
</evidence>
<dbReference type="GO" id="GO:0098552">
    <property type="term" value="C:side of membrane"/>
    <property type="evidence" value="ECO:0007669"/>
    <property type="project" value="UniProtKB-KW"/>
</dbReference>
<feature type="transmembrane region" description="Helical" evidence="13">
    <location>
        <begin position="841"/>
        <end position="862"/>
    </location>
</feature>
<feature type="domain" description="Ig-like" evidence="14">
    <location>
        <begin position="256"/>
        <end position="343"/>
    </location>
</feature>
<evidence type="ECO:0000256" key="6">
    <source>
        <dbReference type="ARBA" id="ARBA00022737"/>
    </source>
</evidence>
<dbReference type="GO" id="GO:0098632">
    <property type="term" value="F:cell-cell adhesion mediator activity"/>
    <property type="evidence" value="ECO:0007669"/>
    <property type="project" value="TreeGrafter"/>
</dbReference>
<evidence type="ECO:0000256" key="12">
    <source>
        <dbReference type="ARBA" id="ARBA00023319"/>
    </source>
</evidence>
<evidence type="ECO:0000313" key="17">
    <source>
        <dbReference type="Proteomes" id="UP000288216"/>
    </source>
</evidence>
<dbReference type="CDD" id="cd04969">
    <property type="entry name" value="Ig5_Contactin"/>
    <property type="match status" value="1"/>
</dbReference>
<feature type="domain" description="Ig-like" evidence="14">
    <location>
        <begin position="347"/>
        <end position="438"/>
    </location>
</feature>
<evidence type="ECO:0000256" key="10">
    <source>
        <dbReference type="ARBA" id="ARBA00023180"/>
    </source>
</evidence>
<comment type="caution">
    <text evidence="16">The sequence shown here is derived from an EMBL/GenBank/DDBJ whole genome shotgun (WGS) entry which is preliminary data.</text>
</comment>
<dbReference type="PANTHER" id="PTHR44170">
    <property type="entry name" value="PROTEIN SIDEKICK"/>
    <property type="match status" value="1"/>
</dbReference>
<proteinExistence type="inferred from homology"/>
<keyword evidence="13" id="KW-1133">Transmembrane helix</keyword>
<feature type="domain" description="Fibronectin type-III" evidence="15">
    <location>
        <begin position="748"/>
        <end position="845"/>
    </location>
</feature>
<dbReference type="Pfam" id="PF00041">
    <property type="entry name" value="fn3"/>
    <property type="match status" value="3"/>
</dbReference>
<evidence type="ECO:0000256" key="1">
    <source>
        <dbReference type="ARBA" id="ARBA00004609"/>
    </source>
</evidence>
<comment type="similarity">
    <text evidence="2">Belongs to the immunoglobulin superfamily. Contactin family.</text>
</comment>
<keyword evidence="6" id="KW-0677">Repeat</keyword>
<feature type="domain" description="Fibronectin type-III" evidence="15">
    <location>
        <begin position="449"/>
        <end position="547"/>
    </location>
</feature>
<feature type="domain" description="Ig-like" evidence="14">
    <location>
        <begin position="1"/>
        <end position="59"/>
    </location>
</feature>
<evidence type="ECO:0000259" key="15">
    <source>
        <dbReference type="PROSITE" id="PS50853"/>
    </source>
</evidence>
<dbReference type="InterPro" id="IPR036179">
    <property type="entry name" value="Ig-like_dom_sf"/>
</dbReference>
<dbReference type="SUPFAM" id="SSF48726">
    <property type="entry name" value="Immunoglobulin"/>
    <property type="match status" value="5"/>
</dbReference>
<dbReference type="CDD" id="cd00063">
    <property type="entry name" value="FN3"/>
    <property type="match status" value="3"/>
</dbReference>
<organism evidence="16 17">
    <name type="scientific">Scyliorhinus torazame</name>
    <name type="common">Cloudy catshark</name>
    <name type="synonym">Catulus torazame</name>
    <dbReference type="NCBI Taxonomy" id="75743"/>
    <lineage>
        <taxon>Eukaryota</taxon>
        <taxon>Metazoa</taxon>
        <taxon>Chordata</taxon>
        <taxon>Craniata</taxon>
        <taxon>Vertebrata</taxon>
        <taxon>Chondrichthyes</taxon>
        <taxon>Elasmobranchii</taxon>
        <taxon>Galeomorphii</taxon>
        <taxon>Galeoidea</taxon>
        <taxon>Carcharhiniformes</taxon>
        <taxon>Scyliorhinidae</taxon>
        <taxon>Scyliorhinus</taxon>
    </lineage>
</organism>
<dbReference type="Proteomes" id="UP000288216">
    <property type="component" value="Unassembled WGS sequence"/>
</dbReference>
<dbReference type="SMART" id="SM00409">
    <property type="entry name" value="IG"/>
    <property type="match status" value="5"/>
</dbReference>
<dbReference type="SUPFAM" id="SSF49265">
    <property type="entry name" value="Fibronectin type III"/>
    <property type="match status" value="2"/>
</dbReference>
<evidence type="ECO:0000256" key="2">
    <source>
        <dbReference type="ARBA" id="ARBA00009812"/>
    </source>
</evidence>
<dbReference type="FunFam" id="2.60.40.10:FF:000052">
    <property type="entry name" value="Contactin 1"/>
    <property type="match status" value="1"/>
</dbReference>
<dbReference type="PANTHER" id="PTHR44170:SF10">
    <property type="entry name" value="CONTACTIN-1"/>
    <property type="match status" value="1"/>
</dbReference>
<keyword evidence="10" id="KW-0325">Glycoprotein</keyword>
<reference evidence="16 17" key="1">
    <citation type="journal article" date="2018" name="Nat. Ecol. Evol.">
        <title>Shark genomes provide insights into elasmobranch evolution and the origin of vertebrates.</title>
        <authorList>
            <person name="Hara Y"/>
            <person name="Yamaguchi K"/>
            <person name="Onimaru K"/>
            <person name="Kadota M"/>
            <person name="Koyanagi M"/>
            <person name="Keeley SD"/>
            <person name="Tatsumi K"/>
            <person name="Tanaka K"/>
            <person name="Motone F"/>
            <person name="Kageyama Y"/>
            <person name="Nozu R"/>
            <person name="Adachi N"/>
            <person name="Nishimura O"/>
            <person name="Nakagawa R"/>
            <person name="Tanegashima C"/>
            <person name="Kiyatake I"/>
            <person name="Matsumoto R"/>
            <person name="Murakumo K"/>
            <person name="Nishida K"/>
            <person name="Terakita A"/>
            <person name="Kuratani S"/>
            <person name="Sato K"/>
            <person name="Hyodo S Kuraku.S."/>
        </authorList>
    </citation>
    <scope>NUCLEOTIDE SEQUENCE [LARGE SCALE GENOMIC DNA]</scope>
</reference>
<evidence type="ECO:0000256" key="9">
    <source>
        <dbReference type="ARBA" id="ARBA00023157"/>
    </source>
</evidence>
<dbReference type="Pfam" id="PF13927">
    <property type="entry name" value="Ig_3"/>
    <property type="match status" value="2"/>
</dbReference>
<keyword evidence="17" id="KW-1185">Reference proteome</keyword>
<dbReference type="InterPro" id="IPR003961">
    <property type="entry name" value="FN3_dom"/>
</dbReference>
<keyword evidence="9" id="KW-1015">Disulfide bond</keyword>
<dbReference type="FunFam" id="2.60.40.10:FF:000054">
    <property type="entry name" value="Contactin 1"/>
    <property type="match status" value="1"/>
</dbReference>
<dbReference type="InterPro" id="IPR007110">
    <property type="entry name" value="Ig-like_dom"/>
</dbReference>
<feature type="domain" description="Ig-like" evidence="14">
    <location>
        <begin position="167"/>
        <end position="250"/>
    </location>
</feature>
<keyword evidence="7" id="KW-0130">Cell adhesion</keyword>
<dbReference type="InterPro" id="IPR003599">
    <property type="entry name" value="Ig_sub"/>
</dbReference>
<feature type="domain" description="Fibronectin type-III" evidence="15">
    <location>
        <begin position="552"/>
        <end position="649"/>
    </location>
</feature>